<evidence type="ECO:0000313" key="8">
    <source>
        <dbReference type="EMBL" id="GEL48401.1"/>
    </source>
</evidence>
<keyword evidence="4 6" id="KW-1133">Transmembrane helix</keyword>
<gene>
    <name evidence="8" type="ORF">CHO01_35170</name>
    <name evidence="9" type="ORF">HNR08_001280</name>
</gene>
<feature type="transmembrane region" description="Helical" evidence="6">
    <location>
        <begin position="346"/>
        <end position="365"/>
    </location>
</feature>
<organism evidence="8 10">
    <name type="scientific">Cellulomonas hominis</name>
    <dbReference type="NCBI Taxonomy" id="156981"/>
    <lineage>
        <taxon>Bacteria</taxon>
        <taxon>Bacillati</taxon>
        <taxon>Actinomycetota</taxon>
        <taxon>Actinomycetes</taxon>
        <taxon>Micrococcales</taxon>
        <taxon>Cellulomonadaceae</taxon>
        <taxon>Cellulomonas</taxon>
    </lineage>
</organism>
<feature type="transmembrane region" description="Helical" evidence="6">
    <location>
        <begin position="284"/>
        <end position="307"/>
    </location>
</feature>
<dbReference type="GO" id="GO:0022857">
    <property type="term" value="F:transmembrane transporter activity"/>
    <property type="evidence" value="ECO:0007669"/>
    <property type="project" value="InterPro"/>
</dbReference>
<dbReference type="Pfam" id="PF07690">
    <property type="entry name" value="MFS_1"/>
    <property type="match status" value="1"/>
</dbReference>
<reference evidence="9 11" key="2">
    <citation type="submission" date="2020-08" db="EMBL/GenBank/DDBJ databases">
        <title>Sequencing the genomes of 1000 actinobacteria strains.</title>
        <authorList>
            <person name="Klenk H.-P."/>
        </authorList>
    </citation>
    <scope>NUCLEOTIDE SEQUENCE [LARGE SCALE GENOMIC DNA]</scope>
    <source>
        <strain evidence="9 11">DSM 9581</strain>
    </source>
</reference>
<evidence type="ECO:0000256" key="6">
    <source>
        <dbReference type="SAM" id="Phobius"/>
    </source>
</evidence>
<evidence type="ECO:0000313" key="10">
    <source>
        <dbReference type="Proteomes" id="UP000321723"/>
    </source>
</evidence>
<keyword evidence="2" id="KW-0813">Transport</keyword>
<sequence>MTSTTSSTPSINRWAVLWSSVAVLMCTGAIYAFSVLAGPLSEAHGWTMPQVMMAFTINAAVGPIPMIVGGILTDRGWTRWLVLTGGLMFAAGFALTGAATSLTALYLSYGLLAGLGQGLAYSGCLGNTMKLFPDRRGLAAGLITGGMGAASVIAAPVANAIIAGPGVRSAFVWMGAAYAVVVVVASLFLRAAPVGFVPAGWTPPAGRPALAVPWRRTLATPAFWAIFVMMAFGAFSGLMIASNASPIGQNMFGLTAATAAVFVSVYSACNALGRVLWGAVSDRLGYTTALTIIYGVVALCLLVLVLVSSTAGFAVGIIGLGLCFGGVMGVFPALTMTNFGPRYQGVNYAMVFVAYSVSAFFAPRLASGMAAERGGDFTVPFVIAIVLALVGVGLATAFRGIQRTHLARMTAAADAAPAPAPAAAR</sequence>
<keyword evidence="10" id="KW-1185">Reference proteome</keyword>
<evidence type="ECO:0000256" key="1">
    <source>
        <dbReference type="ARBA" id="ARBA00004651"/>
    </source>
</evidence>
<dbReference type="PROSITE" id="PS50850">
    <property type="entry name" value="MFS"/>
    <property type="match status" value="1"/>
</dbReference>
<accession>A0A511FGS0</accession>
<feature type="transmembrane region" description="Helical" evidence="6">
    <location>
        <begin position="252"/>
        <end position="272"/>
    </location>
</feature>
<dbReference type="EMBL" id="BJVQ01000078">
    <property type="protein sequence ID" value="GEL48401.1"/>
    <property type="molecule type" value="Genomic_DNA"/>
</dbReference>
<evidence type="ECO:0000259" key="7">
    <source>
        <dbReference type="PROSITE" id="PS50850"/>
    </source>
</evidence>
<dbReference type="Gene3D" id="1.20.1250.20">
    <property type="entry name" value="MFS general substrate transporter like domains"/>
    <property type="match status" value="2"/>
</dbReference>
<name>A0A511FGS0_9CELL</name>
<dbReference type="CDD" id="cd17353">
    <property type="entry name" value="MFS_OFA_like"/>
    <property type="match status" value="1"/>
</dbReference>
<dbReference type="OrthoDB" id="9793415at2"/>
<feature type="domain" description="Major facilitator superfamily (MFS) profile" evidence="7">
    <location>
        <begin position="15"/>
        <end position="403"/>
    </location>
</feature>
<evidence type="ECO:0000256" key="3">
    <source>
        <dbReference type="ARBA" id="ARBA00022692"/>
    </source>
</evidence>
<dbReference type="SUPFAM" id="SSF103473">
    <property type="entry name" value="MFS general substrate transporter"/>
    <property type="match status" value="1"/>
</dbReference>
<feature type="transmembrane region" description="Helical" evidence="6">
    <location>
        <begin position="313"/>
        <end position="334"/>
    </location>
</feature>
<feature type="transmembrane region" description="Helical" evidence="6">
    <location>
        <begin position="12"/>
        <end position="33"/>
    </location>
</feature>
<evidence type="ECO:0000313" key="9">
    <source>
        <dbReference type="EMBL" id="MBB5472544.1"/>
    </source>
</evidence>
<dbReference type="GO" id="GO:0005886">
    <property type="term" value="C:plasma membrane"/>
    <property type="evidence" value="ECO:0007669"/>
    <property type="project" value="UniProtKB-SubCell"/>
</dbReference>
<dbReference type="PANTHER" id="PTHR43385">
    <property type="entry name" value="RIBOFLAVIN TRANSPORTER RIBJ"/>
    <property type="match status" value="1"/>
</dbReference>
<dbReference type="PANTHER" id="PTHR43385:SF1">
    <property type="entry name" value="RIBOFLAVIN TRANSPORTER RIBJ"/>
    <property type="match status" value="1"/>
</dbReference>
<keyword evidence="3 6" id="KW-0812">Transmembrane</keyword>
<feature type="transmembrane region" description="Helical" evidence="6">
    <location>
        <begin position="170"/>
        <end position="189"/>
    </location>
</feature>
<evidence type="ECO:0000256" key="2">
    <source>
        <dbReference type="ARBA" id="ARBA00022448"/>
    </source>
</evidence>
<protein>
    <submittedName>
        <fullName evidence="8 9">MFS transporter</fullName>
    </submittedName>
</protein>
<feature type="transmembrane region" description="Helical" evidence="6">
    <location>
        <begin position="80"/>
        <end position="100"/>
    </location>
</feature>
<comment type="caution">
    <text evidence="8">The sequence shown here is derived from an EMBL/GenBank/DDBJ whole genome shotgun (WGS) entry which is preliminary data.</text>
</comment>
<comment type="subcellular location">
    <subcellularLocation>
        <location evidence="1">Cell membrane</location>
        <topology evidence="1">Multi-pass membrane protein</topology>
    </subcellularLocation>
</comment>
<feature type="transmembrane region" description="Helical" evidence="6">
    <location>
        <begin position="106"/>
        <end position="126"/>
    </location>
</feature>
<keyword evidence="5 6" id="KW-0472">Membrane</keyword>
<dbReference type="Proteomes" id="UP000564629">
    <property type="component" value="Unassembled WGS sequence"/>
</dbReference>
<dbReference type="InterPro" id="IPR011701">
    <property type="entry name" value="MFS"/>
</dbReference>
<feature type="transmembrane region" description="Helical" evidence="6">
    <location>
        <begin position="53"/>
        <end position="73"/>
    </location>
</feature>
<dbReference type="InterPro" id="IPR052983">
    <property type="entry name" value="MFS_Riboflavin_Transporter"/>
</dbReference>
<dbReference type="EMBL" id="JACHDN010000001">
    <property type="protein sequence ID" value="MBB5472544.1"/>
    <property type="molecule type" value="Genomic_DNA"/>
</dbReference>
<dbReference type="Proteomes" id="UP000321723">
    <property type="component" value="Unassembled WGS sequence"/>
</dbReference>
<dbReference type="InterPro" id="IPR036259">
    <property type="entry name" value="MFS_trans_sf"/>
</dbReference>
<proteinExistence type="predicted"/>
<evidence type="ECO:0000313" key="11">
    <source>
        <dbReference type="Proteomes" id="UP000564629"/>
    </source>
</evidence>
<reference evidence="8 10" key="1">
    <citation type="submission" date="2019-07" db="EMBL/GenBank/DDBJ databases">
        <title>Whole genome shotgun sequence of Cellulomonas hominis NBRC 16055.</title>
        <authorList>
            <person name="Hosoyama A."/>
            <person name="Uohara A."/>
            <person name="Ohji S."/>
            <person name="Ichikawa N."/>
        </authorList>
    </citation>
    <scope>NUCLEOTIDE SEQUENCE [LARGE SCALE GENOMIC DNA]</scope>
    <source>
        <strain evidence="8 10">NBRC 16055</strain>
    </source>
</reference>
<feature type="transmembrane region" description="Helical" evidence="6">
    <location>
        <begin position="138"/>
        <end position="164"/>
    </location>
</feature>
<feature type="transmembrane region" description="Helical" evidence="6">
    <location>
        <begin position="222"/>
        <end position="240"/>
    </location>
</feature>
<dbReference type="RefSeq" id="WP_146840387.1">
    <property type="nucleotide sequence ID" value="NZ_BJVQ01000078.1"/>
</dbReference>
<feature type="transmembrane region" description="Helical" evidence="6">
    <location>
        <begin position="377"/>
        <end position="398"/>
    </location>
</feature>
<evidence type="ECO:0000256" key="5">
    <source>
        <dbReference type="ARBA" id="ARBA00023136"/>
    </source>
</evidence>
<dbReference type="InterPro" id="IPR020846">
    <property type="entry name" value="MFS_dom"/>
</dbReference>
<dbReference type="AlphaFoldDB" id="A0A511FGS0"/>
<evidence type="ECO:0000256" key="4">
    <source>
        <dbReference type="ARBA" id="ARBA00022989"/>
    </source>
</evidence>